<dbReference type="PANTHER" id="PTHR12213">
    <property type="entry name" value="CORRINOID ADENOSYLTRANSFERASE"/>
    <property type="match status" value="1"/>
</dbReference>
<keyword evidence="2 4" id="KW-0547">Nucleotide-binding</keyword>
<gene>
    <name evidence="7" type="primary">LOC105263003</name>
</gene>
<evidence type="ECO:0000256" key="3">
    <source>
        <dbReference type="ARBA" id="ARBA00022840"/>
    </source>
</evidence>
<name>A0A9R1TUP7_9HYME</name>
<dbReference type="GeneID" id="105263003"/>
<dbReference type="InterPro" id="IPR036451">
    <property type="entry name" value="CblAdoTrfase-like_sf"/>
</dbReference>
<accession>A0A9R1TUP7</accession>
<dbReference type="Pfam" id="PF01923">
    <property type="entry name" value="Cob_adeno_trans"/>
    <property type="match status" value="1"/>
</dbReference>
<dbReference type="OrthoDB" id="549173at2759"/>
<dbReference type="GO" id="GO:0005524">
    <property type="term" value="F:ATP binding"/>
    <property type="evidence" value="ECO:0007669"/>
    <property type="project" value="UniProtKB-UniRule"/>
</dbReference>
<keyword evidence="6" id="KW-1185">Reference proteome</keyword>
<evidence type="ECO:0000313" key="6">
    <source>
        <dbReference type="Proteomes" id="UP000694866"/>
    </source>
</evidence>
<reference evidence="7" key="1">
    <citation type="submission" date="2025-08" db="UniProtKB">
        <authorList>
            <consortium name="RefSeq"/>
        </authorList>
    </citation>
    <scope>IDENTIFICATION</scope>
    <source>
        <strain evidence="7">USDA-PBARC FA_bdor</strain>
        <tissue evidence="7">Whole organism</tissue>
    </source>
</reference>
<dbReference type="InterPro" id="IPR016030">
    <property type="entry name" value="CblAdoTrfase-like"/>
</dbReference>
<dbReference type="SUPFAM" id="SSF89028">
    <property type="entry name" value="Cobalamin adenosyltransferase-like"/>
    <property type="match status" value="1"/>
</dbReference>
<dbReference type="Proteomes" id="UP000694866">
    <property type="component" value="Unplaced"/>
</dbReference>
<dbReference type="RefSeq" id="XP_011297248.1">
    <property type="nucleotide sequence ID" value="XM_011298946.1"/>
</dbReference>
<evidence type="ECO:0000256" key="2">
    <source>
        <dbReference type="ARBA" id="ARBA00022741"/>
    </source>
</evidence>
<protein>
    <submittedName>
        <fullName evidence="7">Cob(I)yrinic acid a,c-diamide adenosyltransferase, mitochondrial-like</fullName>
    </submittedName>
</protein>
<evidence type="ECO:0000259" key="5">
    <source>
        <dbReference type="Pfam" id="PF01923"/>
    </source>
</evidence>
<dbReference type="AlphaFoldDB" id="A0A9R1TUP7"/>
<organism evidence="6 7">
    <name type="scientific">Fopius arisanus</name>
    <dbReference type="NCBI Taxonomy" id="64838"/>
    <lineage>
        <taxon>Eukaryota</taxon>
        <taxon>Metazoa</taxon>
        <taxon>Ecdysozoa</taxon>
        <taxon>Arthropoda</taxon>
        <taxon>Hexapoda</taxon>
        <taxon>Insecta</taxon>
        <taxon>Pterygota</taxon>
        <taxon>Neoptera</taxon>
        <taxon>Endopterygota</taxon>
        <taxon>Hymenoptera</taxon>
        <taxon>Apocrita</taxon>
        <taxon>Ichneumonoidea</taxon>
        <taxon>Braconidae</taxon>
        <taxon>Opiinae</taxon>
        <taxon>Fopius</taxon>
    </lineage>
</organism>
<dbReference type="KEGG" id="fas:105263003"/>
<keyword evidence="3 4" id="KW-0067">ATP-binding</keyword>
<dbReference type="PANTHER" id="PTHR12213:SF0">
    <property type="entry name" value="CORRINOID ADENOSYLTRANSFERASE MMAB"/>
    <property type="match status" value="1"/>
</dbReference>
<feature type="domain" description="Cobalamin adenosyltransferase-like" evidence="5">
    <location>
        <begin position="45"/>
        <end position="202"/>
    </location>
</feature>
<dbReference type="NCBIfam" id="TIGR00636">
    <property type="entry name" value="PduO_Nterm"/>
    <property type="match status" value="1"/>
</dbReference>
<dbReference type="Gene3D" id="1.20.1200.10">
    <property type="entry name" value="Cobalamin adenosyltransferase-like"/>
    <property type="match status" value="1"/>
</dbReference>
<proteinExistence type="inferred from homology"/>
<evidence type="ECO:0000256" key="4">
    <source>
        <dbReference type="RuleBase" id="RU366026"/>
    </source>
</evidence>
<sequence>MELARHVWRSSTYVYKSGLHPVIRHSSSKASNIALSCLPKYQDTSGSSGVASTEAKPSDELILNALGATDELSCYIGLAREFACDSSVEHPYVDKLKRVQMILFDLNHAISRSRDQRSNLFEDRHTRDLEEWITEYANHLPPPEDYIIPGGGKASASLHVARAICRRAERTVEKLVHDGTLDGEAKNYLNRLSDFLLTVSRIAAKCDQRTENIYIPRAEIPEDK</sequence>
<dbReference type="GO" id="GO:0008817">
    <property type="term" value="F:corrinoid adenosyltransferase activity"/>
    <property type="evidence" value="ECO:0007669"/>
    <property type="project" value="TreeGrafter"/>
</dbReference>
<dbReference type="InterPro" id="IPR029499">
    <property type="entry name" value="PduO-typ"/>
</dbReference>
<comment type="similarity">
    <text evidence="4">Belongs to the Cob(I)alamin adenosyltransferase family.</text>
</comment>
<evidence type="ECO:0000256" key="1">
    <source>
        <dbReference type="ARBA" id="ARBA00022679"/>
    </source>
</evidence>
<evidence type="ECO:0000313" key="7">
    <source>
        <dbReference type="RefSeq" id="XP_011297248.1"/>
    </source>
</evidence>
<keyword evidence="1 4" id="KW-0808">Transferase</keyword>